<feature type="region of interest" description="Disordered" evidence="1">
    <location>
        <begin position="850"/>
        <end position="871"/>
    </location>
</feature>
<evidence type="ECO:0000313" key="3">
    <source>
        <dbReference type="Proteomes" id="UP001150238"/>
    </source>
</evidence>
<feature type="region of interest" description="Disordered" evidence="1">
    <location>
        <begin position="741"/>
        <end position="767"/>
    </location>
</feature>
<comment type="caution">
    <text evidence="2">The sequence shown here is derived from an EMBL/GenBank/DDBJ whole genome shotgun (WGS) entry which is preliminary data.</text>
</comment>
<feature type="compositionally biased region" description="Low complexity" evidence="1">
    <location>
        <begin position="741"/>
        <end position="757"/>
    </location>
</feature>
<sequence>MRKHNLQSATRIFIRFRSNQEVLDHGNLNNSPSLNPKKLITLLESTPRTAPYTSVPRSLVPAVVGVLAGPEAGGDPPLASVYPTSRHGRQIRVGSPYRSRTADLTKDTIPPSPQDLWTRALTLASKDVKSITSKMLVYFFERGKASYRPWSPNVLSSNHSNAGSNISVVGPDTYPPILHHTIRLTLSHYTTLIHGLLLRRHYSVALSWVRRLIYPFPTSPTYNKSSHFKHLPRASNLPRYSRESVHLSLDGAALSACLLVLARLGRVHEAIAVLEAYAAPSIIPSTLGLTLSARYTDARNVQLNAIQMNDFLLTLLRWPTKKHALPVPSADFPLPLKSVKVELSSTTFDKSKNTRKLTGKDTFGPSSWLARTTDSTRSARPDLLLRILPALYPRYGVSWDSRTVCLMLQAVRMSAKMDGISAFGLRKVIKDIFAGSTKIKRKEMLDESLQLQSDLEQTRGPESVDRQSWLIENIMEVLWEPVGAESFLPSSRSPLKHSITKASEKIKKKETSVTHTPRQSSLRPLEYGPFTPWPVTASSPPPSPTLNSDIKADTGSDTHFPYPTLNHPFLLAREIFLRLVWEHAASSNINENAGIDLHALPSPAVLPPSSLARLLDPDGDGLGHLGGLPKWFGLLEGALKRKFGFGSNLLTIPSIMSSVSEKGNPRMKLVDEVFGYPEDPHSPMLPRLTPTVFHHYILMLGLSAPEPWEFVQTGWNQQYPFQGYPHSIGSTHISTIAITRSTSPPSSGPFTSCTSTPQTTRGVSPAISSLSIPGPSEIPITLSYMRALRLVPTKDTLCAAVVFWREAVGGETLVELGVREYNMSSMERGDGEEEDAYTREYETWKVNVEPPDSRNSLDCKEGGQGSGQTTLSEIGTMGEYTKLCRWIREWVDEINVGTGTGGKTTLTMPHPYHIHRWAGIVRKMREGQGYDSEDDNM</sequence>
<accession>A0A9W8ZUN0</accession>
<proteinExistence type="predicted"/>
<evidence type="ECO:0000256" key="1">
    <source>
        <dbReference type="SAM" id="MobiDB-lite"/>
    </source>
</evidence>
<protein>
    <submittedName>
        <fullName evidence="2">Uncharacterized protein</fullName>
    </submittedName>
</protein>
<dbReference type="EMBL" id="JANVFS010000041">
    <property type="protein sequence ID" value="KAJ4467428.1"/>
    <property type="molecule type" value="Genomic_DNA"/>
</dbReference>
<dbReference type="Proteomes" id="UP001150238">
    <property type="component" value="Unassembled WGS sequence"/>
</dbReference>
<feature type="compositionally biased region" description="Basic and acidic residues" evidence="1">
    <location>
        <begin position="502"/>
        <end position="512"/>
    </location>
</feature>
<dbReference type="AlphaFoldDB" id="A0A9W8ZUN0"/>
<feature type="compositionally biased region" description="Polar residues" evidence="1">
    <location>
        <begin position="513"/>
        <end position="522"/>
    </location>
</feature>
<reference evidence="2" key="2">
    <citation type="journal article" date="2023" name="Proc. Natl. Acad. Sci. U.S.A.">
        <title>A global phylogenomic analysis of the shiitake genus Lentinula.</title>
        <authorList>
            <person name="Sierra-Patev S."/>
            <person name="Min B."/>
            <person name="Naranjo-Ortiz M."/>
            <person name="Looney B."/>
            <person name="Konkel Z."/>
            <person name="Slot J.C."/>
            <person name="Sakamoto Y."/>
            <person name="Steenwyk J.L."/>
            <person name="Rokas A."/>
            <person name="Carro J."/>
            <person name="Camarero S."/>
            <person name="Ferreira P."/>
            <person name="Molpeceres G."/>
            <person name="Ruiz-Duenas F.J."/>
            <person name="Serrano A."/>
            <person name="Henrissat B."/>
            <person name="Drula E."/>
            <person name="Hughes K.W."/>
            <person name="Mata J.L."/>
            <person name="Ishikawa N.K."/>
            <person name="Vargas-Isla R."/>
            <person name="Ushijima S."/>
            <person name="Smith C.A."/>
            <person name="Donoghue J."/>
            <person name="Ahrendt S."/>
            <person name="Andreopoulos W."/>
            <person name="He G."/>
            <person name="LaButti K."/>
            <person name="Lipzen A."/>
            <person name="Ng V."/>
            <person name="Riley R."/>
            <person name="Sandor L."/>
            <person name="Barry K."/>
            <person name="Martinez A.T."/>
            <person name="Xiao Y."/>
            <person name="Gibbons J.G."/>
            <person name="Terashima K."/>
            <person name="Grigoriev I.V."/>
            <person name="Hibbett D."/>
        </authorList>
    </citation>
    <scope>NUCLEOTIDE SEQUENCE</scope>
    <source>
        <strain evidence="2">Sp2 HRB7682 ss15</strain>
    </source>
</reference>
<organism evidence="2 3">
    <name type="scientific">Lentinula lateritia</name>
    <dbReference type="NCBI Taxonomy" id="40482"/>
    <lineage>
        <taxon>Eukaryota</taxon>
        <taxon>Fungi</taxon>
        <taxon>Dikarya</taxon>
        <taxon>Basidiomycota</taxon>
        <taxon>Agaricomycotina</taxon>
        <taxon>Agaricomycetes</taxon>
        <taxon>Agaricomycetidae</taxon>
        <taxon>Agaricales</taxon>
        <taxon>Marasmiineae</taxon>
        <taxon>Omphalotaceae</taxon>
        <taxon>Lentinula</taxon>
    </lineage>
</organism>
<evidence type="ECO:0000313" key="2">
    <source>
        <dbReference type="EMBL" id="KAJ4467428.1"/>
    </source>
</evidence>
<name>A0A9W8ZUN0_9AGAR</name>
<reference evidence="2" key="1">
    <citation type="submission" date="2022-08" db="EMBL/GenBank/DDBJ databases">
        <authorList>
            <consortium name="DOE Joint Genome Institute"/>
            <person name="Min B."/>
            <person name="Riley R."/>
            <person name="Sierra-Patev S."/>
            <person name="Naranjo-Ortiz M."/>
            <person name="Looney B."/>
            <person name="Konkel Z."/>
            <person name="Slot J.C."/>
            <person name="Sakamoto Y."/>
            <person name="Steenwyk J.L."/>
            <person name="Rokas A."/>
            <person name="Carro J."/>
            <person name="Camarero S."/>
            <person name="Ferreira P."/>
            <person name="Molpeceres G."/>
            <person name="Ruiz-Duenas F.J."/>
            <person name="Serrano A."/>
            <person name="Henrissat B."/>
            <person name="Drula E."/>
            <person name="Hughes K.W."/>
            <person name="Mata J.L."/>
            <person name="Ishikawa N.K."/>
            <person name="Vargas-Isla R."/>
            <person name="Ushijima S."/>
            <person name="Smith C.A."/>
            <person name="Ahrendt S."/>
            <person name="Andreopoulos W."/>
            <person name="He G."/>
            <person name="Labutti K."/>
            <person name="Lipzen A."/>
            <person name="Ng V."/>
            <person name="Sandor L."/>
            <person name="Barry K."/>
            <person name="Martinez A.T."/>
            <person name="Xiao Y."/>
            <person name="Gibbons J.G."/>
            <person name="Terashima K."/>
            <person name="Hibbett D.S."/>
            <person name="Grigoriev I.V."/>
        </authorList>
    </citation>
    <scope>NUCLEOTIDE SEQUENCE</scope>
    <source>
        <strain evidence="2">Sp2 HRB7682 ss15</strain>
    </source>
</reference>
<gene>
    <name evidence="2" type="ORF">C8J55DRAFT_492708</name>
</gene>
<feature type="compositionally biased region" description="Basic and acidic residues" evidence="1">
    <location>
        <begin position="851"/>
        <end position="861"/>
    </location>
</feature>
<feature type="compositionally biased region" description="Polar residues" evidence="1">
    <location>
        <begin position="758"/>
        <end position="767"/>
    </location>
</feature>
<feature type="region of interest" description="Disordered" evidence="1">
    <location>
        <begin position="491"/>
        <end position="526"/>
    </location>
</feature>